<comment type="similarity">
    <text evidence="1">Belongs to the UreD family.</text>
</comment>
<sequence length="250" mass="27279">MSPNISDNVFLNTEEDLPSSSTTTTGGYGTGSISVKRGNTNIFKSNLSTPVLNTMVFNVAKNATLCWLPHPVTAYKNAKYVQRQEVHMADDSASIILLDWFTSGRMRRGEHWAFDTMSSFNELRQGPRRRLVMRECLALENNEDLGLPSVADRMGAFACYGVLLLLGPNAQTIITSFNTACAPEDNEVAKPGKPPMISPTMLLSVTPWGKDGAIVRIASETSAEAQAVLQKYLAPGVQEFAGDFPWKLSG</sequence>
<keyword evidence="5" id="KW-1185">Reference proteome</keyword>
<dbReference type="OrthoDB" id="5550464at2759"/>
<dbReference type="GeneID" id="25911244"/>
<dbReference type="GO" id="GO:0016151">
    <property type="term" value="F:nickel cation binding"/>
    <property type="evidence" value="ECO:0007669"/>
    <property type="project" value="InterPro"/>
</dbReference>
<dbReference type="STRING" id="667725.A0A0L0FJ45"/>
<dbReference type="Pfam" id="PF01774">
    <property type="entry name" value="UreD"/>
    <property type="match status" value="1"/>
</dbReference>
<dbReference type="AlphaFoldDB" id="A0A0L0FJ45"/>
<evidence type="ECO:0000313" key="5">
    <source>
        <dbReference type="Proteomes" id="UP000054560"/>
    </source>
</evidence>
<dbReference type="EMBL" id="KQ242966">
    <property type="protein sequence ID" value="KNC76780.1"/>
    <property type="molecule type" value="Genomic_DNA"/>
</dbReference>
<accession>A0A0L0FJ45</accession>
<reference evidence="4 5" key="1">
    <citation type="submission" date="2011-02" db="EMBL/GenBank/DDBJ databases">
        <title>The Genome Sequence of Sphaeroforma arctica JP610.</title>
        <authorList>
            <consortium name="The Broad Institute Genome Sequencing Platform"/>
            <person name="Russ C."/>
            <person name="Cuomo C."/>
            <person name="Young S.K."/>
            <person name="Zeng Q."/>
            <person name="Gargeya S."/>
            <person name="Alvarado L."/>
            <person name="Berlin A."/>
            <person name="Chapman S.B."/>
            <person name="Chen Z."/>
            <person name="Freedman E."/>
            <person name="Gellesch M."/>
            <person name="Goldberg J."/>
            <person name="Griggs A."/>
            <person name="Gujja S."/>
            <person name="Heilman E."/>
            <person name="Heiman D."/>
            <person name="Howarth C."/>
            <person name="Mehta T."/>
            <person name="Neiman D."/>
            <person name="Pearson M."/>
            <person name="Roberts A."/>
            <person name="Saif S."/>
            <person name="Shea T."/>
            <person name="Shenoy N."/>
            <person name="Sisk P."/>
            <person name="Stolte C."/>
            <person name="Sykes S."/>
            <person name="White J."/>
            <person name="Yandava C."/>
            <person name="Burger G."/>
            <person name="Gray M.W."/>
            <person name="Holland P.W.H."/>
            <person name="King N."/>
            <person name="Lang F.B.F."/>
            <person name="Roger A.J."/>
            <person name="Ruiz-Trillo I."/>
            <person name="Haas B."/>
            <person name="Nusbaum C."/>
            <person name="Birren B."/>
        </authorList>
    </citation>
    <scope>NUCLEOTIDE SEQUENCE [LARGE SCALE GENOMIC DNA]</scope>
    <source>
        <strain evidence="4 5">JP610</strain>
    </source>
</reference>
<feature type="region of interest" description="Disordered" evidence="3">
    <location>
        <begin position="12"/>
        <end position="31"/>
    </location>
</feature>
<evidence type="ECO:0000256" key="3">
    <source>
        <dbReference type="SAM" id="MobiDB-lite"/>
    </source>
</evidence>
<dbReference type="Proteomes" id="UP000054560">
    <property type="component" value="Unassembled WGS sequence"/>
</dbReference>
<dbReference type="PANTHER" id="PTHR33643:SF1">
    <property type="entry name" value="UREASE ACCESSORY PROTEIN D"/>
    <property type="match status" value="1"/>
</dbReference>
<dbReference type="PANTHER" id="PTHR33643">
    <property type="entry name" value="UREASE ACCESSORY PROTEIN D"/>
    <property type="match status" value="1"/>
</dbReference>
<organism evidence="4 5">
    <name type="scientific">Sphaeroforma arctica JP610</name>
    <dbReference type="NCBI Taxonomy" id="667725"/>
    <lineage>
        <taxon>Eukaryota</taxon>
        <taxon>Ichthyosporea</taxon>
        <taxon>Ichthyophonida</taxon>
        <taxon>Sphaeroforma</taxon>
    </lineage>
</organism>
<gene>
    <name evidence="4" type="ORF">SARC_10740</name>
</gene>
<evidence type="ECO:0000313" key="4">
    <source>
        <dbReference type="EMBL" id="KNC76780.1"/>
    </source>
</evidence>
<dbReference type="InterPro" id="IPR002669">
    <property type="entry name" value="UreD"/>
</dbReference>
<name>A0A0L0FJ45_9EUKA</name>
<protein>
    <submittedName>
        <fullName evidence="4">Urease accessory protein UreD</fullName>
    </submittedName>
</protein>
<evidence type="ECO:0000256" key="1">
    <source>
        <dbReference type="ARBA" id="ARBA00007177"/>
    </source>
</evidence>
<keyword evidence="2" id="KW-0143">Chaperone</keyword>
<proteinExistence type="inferred from homology"/>
<evidence type="ECO:0000256" key="2">
    <source>
        <dbReference type="ARBA" id="ARBA00023186"/>
    </source>
</evidence>
<dbReference type="RefSeq" id="XP_014150682.1">
    <property type="nucleotide sequence ID" value="XM_014295207.1"/>
</dbReference>